<name>A0A0E4CMT7_MYCLN</name>
<gene>
    <name evidence="1" type="ORF">BN1232_02237</name>
</gene>
<dbReference type="STRING" id="141349.BN1232_02237"/>
<organism evidence="1 2">
    <name type="scientific">Mycobacterium lentiflavum</name>
    <dbReference type="NCBI Taxonomy" id="141349"/>
    <lineage>
        <taxon>Bacteria</taxon>
        <taxon>Bacillati</taxon>
        <taxon>Actinomycetota</taxon>
        <taxon>Actinomycetes</taxon>
        <taxon>Mycobacteriales</taxon>
        <taxon>Mycobacteriaceae</taxon>
        <taxon>Mycobacterium</taxon>
        <taxon>Mycobacterium simiae complex</taxon>
    </lineage>
</organism>
<dbReference type="Proteomes" id="UP000199251">
    <property type="component" value="Unassembled WGS sequence"/>
</dbReference>
<evidence type="ECO:0000313" key="2">
    <source>
        <dbReference type="Proteomes" id="UP000199251"/>
    </source>
</evidence>
<proteinExistence type="predicted"/>
<protein>
    <submittedName>
        <fullName evidence="1">Uncharacterized protein</fullName>
    </submittedName>
</protein>
<reference evidence="1 2" key="1">
    <citation type="submission" date="2015-03" db="EMBL/GenBank/DDBJ databases">
        <authorList>
            <person name="Urmite Genomes"/>
        </authorList>
    </citation>
    <scope>NUCLEOTIDE SEQUENCE [LARGE SCALE GENOMIC DNA]</scope>
    <source>
        <strain evidence="1 2">CSUR P1491</strain>
    </source>
</reference>
<dbReference type="EMBL" id="CTEE01000001">
    <property type="protein sequence ID" value="CQD11875.1"/>
    <property type="molecule type" value="Genomic_DNA"/>
</dbReference>
<sequence>MRCAVRAVRALWACAQRQPETDLDSTPVSLTIPPVTVKAWLNGDRPDLEALAALFADGPVRVLRETADGAYYLTAPEIDNPPETNRHDISAQTLVTRINGLARASDANFRPVRLTGTYTMPDGHNQHYTAATLGVRATLGVAAIAIAIGPEGQPQPQPPSPSIGYLAAAESNPTVGEVLKIMGRDGQLDWVELYKVYELVRRAVRPDTLVSRGWTTSAEESAFTASANRPDVSGETARHAVPQGATAPRHTMTIDQARSYISDLVTNWLANP</sequence>
<dbReference type="AlphaFoldDB" id="A0A0E4CMT7"/>
<accession>A0A0E4CMT7</accession>
<evidence type="ECO:0000313" key="1">
    <source>
        <dbReference type="EMBL" id="CQD11875.1"/>
    </source>
</evidence>